<protein>
    <recommendedName>
        <fullName evidence="3">Low-complexity protein</fullName>
    </recommendedName>
</protein>
<evidence type="ECO:0000313" key="2">
    <source>
        <dbReference type="Proteomes" id="UP000004705"/>
    </source>
</evidence>
<dbReference type="InterPro" id="IPR001646">
    <property type="entry name" value="5peptide_repeat"/>
</dbReference>
<name>H8G671_9PSEU</name>
<dbReference type="SUPFAM" id="SSF141571">
    <property type="entry name" value="Pentapeptide repeat-like"/>
    <property type="match status" value="1"/>
</dbReference>
<dbReference type="HOGENOM" id="CLU_1460275_0_0_11"/>
<evidence type="ECO:0000313" key="1">
    <source>
        <dbReference type="EMBL" id="EHY87231.1"/>
    </source>
</evidence>
<evidence type="ECO:0008006" key="3">
    <source>
        <dbReference type="Google" id="ProtNLM"/>
    </source>
</evidence>
<gene>
    <name evidence="1" type="ORF">SacazDRAFT_00245</name>
</gene>
<dbReference type="EMBL" id="CM001466">
    <property type="protein sequence ID" value="EHY87231.1"/>
    <property type="molecule type" value="Genomic_DNA"/>
</dbReference>
<proteinExistence type="predicted"/>
<dbReference type="Pfam" id="PF00805">
    <property type="entry name" value="Pentapeptide"/>
    <property type="match status" value="1"/>
</dbReference>
<sequence>MLRRVAQISPDDREHVVDLAESYLANDRPGARSIGLYTDERPVFEANAGTQAAVDVIRDRVVYEDPVAPGMREFRFPGLVVEGVRLHDVVMRGANAAGCYACCPSGTERTSREVTSTSVRSNGRSSPTVFEGANPSDVTFAGADLVGANFVGVKSIAGADFSAVIGVDRALHLANAPGAESAIWP</sequence>
<dbReference type="AlphaFoldDB" id="H8G671"/>
<dbReference type="RefSeq" id="WP_005437884.1">
    <property type="nucleotide sequence ID" value="NZ_CM001466.1"/>
</dbReference>
<dbReference type="Proteomes" id="UP000004705">
    <property type="component" value="Chromosome"/>
</dbReference>
<accession>H8G671</accession>
<organism evidence="1 2">
    <name type="scientific">Saccharomonospora azurea NA-128</name>
    <dbReference type="NCBI Taxonomy" id="882081"/>
    <lineage>
        <taxon>Bacteria</taxon>
        <taxon>Bacillati</taxon>
        <taxon>Actinomycetota</taxon>
        <taxon>Actinomycetes</taxon>
        <taxon>Pseudonocardiales</taxon>
        <taxon>Pseudonocardiaceae</taxon>
        <taxon>Saccharomonospora</taxon>
    </lineage>
</organism>
<dbReference type="Gene3D" id="2.160.20.80">
    <property type="entry name" value="E3 ubiquitin-protein ligase SopA"/>
    <property type="match status" value="1"/>
</dbReference>
<keyword evidence="2" id="KW-1185">Reference proteome</keyword>
<reference evidence="1 2" key="1">
    <citation type="journal article" date="2012" name="Stand. Genomic Sci.">
        <title>Genome sequence of the soil bacterium Saccharomonospora azurea type strain (NA-128(T)).</title>
        <authorList>
            <person name="Klenk H.P."/>
            <person name="Held B."/>
            <person name="Lucas S."/>
            <person name="Lapidus A."/>
            <person name="Copeland A."/>
            <person name="Hammon N."/>
            <person name="Pitluck S."/>
            <person name="Goodwin L.A."/>
            <person name="Han C."/>
            <person name="Tapia R."/>
            <person name="Brambilla E.M."/>
            <person name="Potter G."/>
            <person name="Land M."/>
            <person name="Ivanova N."/>
            <person name="Rohde M."/>
            <person name="Goker M."/>
            <person name="Detter J.C."/>
            <person name="Kyrpides N.C."/>
            <person name="Woyke T."/>
        </authorList>
    </citation>
    <scope>NUCLEOTIDE SEQUENCE [LARGE SCALE GENOMIC DNA]</scope>
    <source>
        <strain evidence="1 2">NA-128</strain>
    </source>
</reference>